<reference evidence="4 7" key="2">
    <citation type="submission" date="2019-07" db="EMBL/GenBank/DDBJ databases">
        <title>Whole genome shotgun sequence of Alkalibacterium putridalgicola NBRC 103243.</title>
        <authorList>
            <person name="Hosoyama A."/>
            <person name="Uohara A."/>
            <person name="Ohji S."/>
            <person name="Ichikawa N."/>
        </authorList>
    </citation>
    <scope>NUCLEOTIDE SEQUENCE [LARGE SCALE GENOMIC DNA]</scope>
    <source>
        <strain evidence="4 7">NBRC 103243</strain>
    </source>
</reference>
<evidence type="ECO:0000313" key="4">
    <source>
        <dbReference type="EMBL" id="GEK88238.1"/>
    </source>
</evidence>
<dbReference type="InterPro" id="IPR050680">
    <property type="entry name" value="YpeA/RimI_acetyltransf"/>
</dbReference>
<evidence type="ECO:0000259" key="3">
    <source>
        <dbReference type="PROSITE" id="PS51186"/>
    </source>
</evidence>
<dbReference type="EMBL" id="FOBL01000018">
    <property type="protein sequence ID" value="SEL97871.1"/>
    <property type="molecule type" value="Genomic_DNA"/>
</dbReference>
<keyword evidence="5" id="KW-0687">Ribonucleoprotein</keyword>
<keyword evidence="7" id="KW-1185">Reference proteome</keyword>
<proteinExistence type="predicted"/>
<evidence type="ECO:0000256" key="1">
    <source>
        <dbReference type="ARBA" id="ARBA00022679"/>
    </source>
</evidence>
<reference evidence="5 6" key="1">
    <citation type="submission" date="2016-10" db="EMBL/GenBank/DDBJ databases">
        <authorList>
            <person name="de Groot N.N."/>
        </authorList>
    </citation>
    <scope>NUCLEOTIDE SEQUENCE [LARGE SCALE GENOMIC DNA]</scope>
    <source>
        <strain evidence="5 6">DSM 19182</strain>
    </source>
</reference>
<dbReference type="PANTHER" id="PTHR43420">
    <property type="entry name" value="ACETYLTRANSFERASE"/>
    <property type="match status" value="1"/>
</dbReference>
<evidence type="ECO:0000313" key="6">
    <source>
        <dbReference type="Proteomes" id="UP000198548"/>
    </source>
</evidence>
<dbReference type="EMBL" id="BJUX01000002">
    <property type="protein sequence ID" value="GEK88238.1"/>
    <property type="molecule type" value="Genomic_DNA"/>
</dbReference>
<dbReference type="Proteomes" id="UP000198548">
    <property type="component" value="Unassembled WGS sequence"/>
</dbReference>
<dbReference type="Gene3D" id="3.40.630.30">
    <property type="match status" value="1"/>
</dbReference>
<sequence length="173" mass="20212">MSDLIIKEVDLDYIDKIKAISEKTFVETFGSDNTAEDIENYLTEHINTQQVRQELSNPASLFYAVEVDGNLVAYMKLNLDDAQTEQGYSNSLEIQRLYVLKEYKKQGIGRKLMDKAIEEAESRQMDFVWLGVWEKNTKAIKFYEKSGFVMFDKHVFKLGDDEQTDYLMKYELV</sequence>
<dbReference type="RefSeq" id="WP_091488493.1">
    <property type="nucleotide sequence ID" value="NZ_BJUX01000002.1"/>
</dbReference>
<dbReference type="InterPro" id="IPR000182">
    <property type="entry name" value="GNAT_dom"/>
</dbReference>
<dbReference type="OrthoDB" id="7205533at2"/>
<dbReference type="STRING" id="426703.SAMN04488100_11849"/>
<keyword evidence="2" id="KW-0012">Acyltransferase</keyword>
<dbReference type="Pfam" id="PF00583">
    <property type="entry name" value="Acetyltransf_1"/>
    <property type="match status" value="1"/>
</dbReference>
<gene>
    <name evidence="4" type="primary">wecD</name>
    <name evidence="4" type="ORF">APU01nite_02770</name>
    <name evidence="5" type="ORF">SAMN04488100_11849</name>
</gene>
<dbReference type="SUPFAM" id="SSF55729">
    <property type="entry name" value="Acyl-CoA N-acyltransferases (Nat)"/>
    <property type="match status" value="1"/>
</dbReference>
<dbReference type="GO" id="GO:0016747">
    <property type="term" value="F:acyltransferase activity, transferring groups other than amino-acyl groups"/>
    <property type="evidence" value="ECO:0007669"/>
    <property type="project" value="InterPro"/>
</dbReference>
<dbReference type="AlphaFoldDB" id="A0A1H7ULQ1"/>
<dbReference type="CDD" id="cd04301">
    <property type="entry name" value="NAT_SF"/>
    <property type="match status" value="1"/>
</dbReference>
<dbReference type="PANTHER" id="PTHR43420:SF12">
    <property type="entry name" value="N-ACETYLTRANSFERASE DOMAIN-CONTAINING PROTEIN"/>
    <property type="match status" value="1"/>
</dbReference>
<feature type="domain" description="N-acetyltransferase" evidence="3">
    <location>
        <begin position="4"/>
        <end position="173"/>
    </location>
</feature>
<dbReference type="InterPro" id="IPR016181">
    <property type="entry name" value="Acyl_CoA_acyltransferase"/>
</dbReference>
<dbReference type="GO" id="GO:0005840">
    <property type="term" value="C:ribosome"/>
    <property type="evidence" value="ECO:0007669"/>
    <property type="project" value="UniProtKB-KW"/>
</dbReference>
<evidence type="ECO:0000313" key="7">
    <source>
        <dbReference type="Proteomes" id="UP000321425"/>
    </source>
</evidence>
<evidence type="ECO:0000313" key="5">
    <source>
        <dbReference type="EMBL" id="SEL97871.1"/>
    </source>
</evidence>
<evidence type="ECO:0000256" key="2">
    <source>
        <dbReference type="ARBA" id="ARBA00023315"/>
    </source>
</evidence>
<keyword evidence="5" id="KW-0689">Ribosomal protein</keyword>
<accession>A0A1H7ULQ1</accession>
<protein>
    <submittedName>
        <fullName evidence="4">N-acetyltransferase</fullName>
    </submittedName>
    <submittedName>
        <fullName evidence="5">Ribosomal protein S18 acetylase RimI</fullName>
    </submittedName>
</protein>
<name>A0A1H7ULQ1_9LACT</name>
<dbReference type="PROSITE" id="PS51186">
    <property type="entry name" value="GNAT"/>
    <property type="match status" value="1"/>
</dbReference>
<keyword evidence="1" id="KW-0808">Transferase</keyword>
<dbReference type="Proteomes" id="UP000321425">
    <property type="component" value="Unassembled WGS sequence"/>
</dbReference>
<organism evidence="5 6">
    <name type="scientific">Alkalibacterium putridalgicola</name>
    <dbReference type="NCBI Taxonomy" id="426703"/>
    <lineage>
        <taxon>Bacteria</taxon>
        <taxon>Bacillati</taxon>
        <taxon>Bacillota</taxon>
        <taxon>Bacilli</taxon>
        <taxon>Lactobacillales</taxon>
        <taxon>Carnobacteriaceae</taxon>
        <taxon>Alkalibacterium</taxon>
    </lineage>
</organism>